<feature type="compositionally biased region" description="Pro residues" evidence="1">
    <location>
        <begin position="60"/>
        <end position="75"/>
    </location>
</feature>
<proteinExistence type="predicted"/>
<feature type="transmembrane region" description="Helical" evidence="2">
    <location>
        <begin position="184"/>
        <end position="203"/>
    </location>
</feature>
<accession>A0ABZ1N7F6</accession>
<feature type="transmembrane region" description="Helical" evidence="2">
    <location>
        <begin position="209"/>
        <end position="230"/>
    </location>
</feature>
<evidence type="ECO:0008006" key="5">
    <source>
        <dbReference type="Google" id="ProtNLM"/>
    </source>
</evidence>
<evidence type="ECO:0000313" key="4">
    <source>
        <dbReference type="Proteomes" id="UP001621418"/>
    </source>
</evidence>
<reference evidence="3 4" key="1">
    <citation type="submission" date="2022-10" db="EMBL/GenBank/DDBJ databases">
        <title>The complete genomes of actinobacterial strains from the NBC collection.</title>
        <authorList>
            <person name="Joergensen T.S."/>
            <person name="Alvarez Arevalo M."/>
            <person name="Sterndorff E.B."/>
            <person name="Faurdal D."/>
            <person name="Vuksanovic O."/>
            <person name="Mourched A.-S."/>
            <person name="Charusanti P."/>
            <person name="Shaw S."/>
            <person name="Blin K."/>
            <person name="Weber T."/>
        </authorList>
    </citation>
    <scope>NUCLEOTIDE SEQUENCE [LARGE SCALE GENOMIC DNA]</scope>
    <source>
        <strain evidence="3 4">NBC_01413</strain>
    </source>
</reference>
<evidence type="ECO:0000256" key="1">
    <source>
        <dbReference type="SAM" id="MobiDB-lite"/>
    </source>
</evidence>
<dbReference type="Proteomes" id="UP001621418">
    <property type="component" value="Chromosome"/>
</dbReference>
<feature type="compositionally biased region" description="Polar residues" evidence="1">
    <location>
        <begin position="1"/>
        <end position="11"/>
    </location>
</feature>
<feature type="compositionally biased region" description="Low complexity" evidence="1">
    <location>
        <begin position="37"/>
        <end position="46"/>
    </location>
</feature>
<feature type="region of interest" description="Disordered" evidence="1">
    <location>
        <begin position="1"/>
        <end position="75"/>
    </location>
</feature>
<sequence>MSDSSAGQGYPSQDDGLTAYPDESAARGPVNPVVPVAYPQAPSQAIPQPPYGPVPGALGSPPPYGPTPQPYGPSAPYPVPAGPYPPVDATPRVVPQSVQIAFYVMLAGAVVTLLAMAYSLTMLDEARSNALDASGGVLRGDDLDLLVYATIGGSIASSLITAGLWVWMAFVCRAGKNWGRITGTVFFGLNALFYVVGTVMAMVTSTAGLALVFSTVTLAVGLAAVILLWNGMSGPYFAPRTPPGYQPYPGYPPVAP</sequence>
<keyword evidence="2" id="KW-1133">Transmembrane helix</keyword>
<organism evidence="3 4">
    <name type="scientific">Nocardia salmonicida</name>
    <dbReference type="NCBI Taxonomy" id="53431"/>
    <lineage>
        <taxon>Bacteria</taxon>
        <taxon>Bacillati</taxon>
        <taxon>Actinomycetota</taxon>
        <taxon>Actinomycetes</taxon>
        <taxon>Mycobacteriales</taxon>
        <taxon>Nocardiaceae</taxon>
        <taxon>Nocardia</taxon>
    </lineage>
</organism>
<gene>
    <name evidence="3" type="ORF">OG308_32150</name>
</gene>
<name>A0ABZ1N7F6_9NOCA</name>
<protein>
    <recommendedName>
        <fullName evidence="5">Integral membrane protein</fullName>
    </recommendedName>
</protein>
<dbReference type="EMBL" id="CP109527">
    <property type="protein sequence ID" value="WTY35855.1"/>
    <property type="molecule type" value="Genomic_DNA"/>
</dbReference>
<dbReference type="RefSeq" id="WP_405148117.1">
    <property type="nucleotide sequence ID" value="NZ_CP109527.1"/>
</dbReference>
<feature type="transmembrane region" description="Helical" evidence="2">
    <location>
        <begin position="100"/>
        <end position="120"/>
    </location>
</feature>
<feature type="transmembrane region" description="Helical" evidence="2">
    <location>
        <begin position="145"/>
        <end position="172"/>
    </location>
</feature>
<evidence type="ECO:0000256" key="2">
    <source>
        <dbReference type="SAM" id="Phobius"/>
    </source>
</evidence>
<keyword evidence="4" id="KW-1185">Reference proteome</keyword>
<keyword evidence="2" id="KW-0812">Transmembrane</keyword>
<keyword evidence="2" id="KW-0472">Membrane</keyword>
<evidence type="ECO:0000313" key="3">
    <source>
        <dbReference type="EMBL" id="WTY35855.1"/>
    </source>
</evidence>